<dbReference type="InterPro" id="IPR029491">
    <property type="entry name" value="Helicase_HTH"/>
</dbReference>
<dbReference type="GO" id="GO:0043138">
    <property type="term" value="F:3'-5' DNA helicase activity"/>
    <property type="evidence" value="ECO:0007669"/>
    <property type="project" value="InterPro"/>
</dbReference>
<dbReference type="PIRSF" id="PIRSF021350">
    <property type="entry name" value="UCP021350"/>
    <property type="match status" value="1"/>
</dbReference>
<dbReference type="Pfam" id="PF09382">
    <property type="entry name" value="RQC"/>
    <property type="match status" value="1"/>
</dbReference>
<organism evidence="3 4">
    <name type="scientific">Filobacillus milosensis</name>
    <dbReference type="NCBI Taxonomy" id="94137"/>
    <lineage>
        <taxon>Bacteria</taxon>
        <taxon>Bacillati</taxon>
        <taxon>Bacillota</taxon>
        <taxon>Bacilli</taxon>
        <taxon>Bacillales</taxon>
        <taxon>Bacillaceae</taxon>
        <taxon>Filobacillus</taxon>
    </lineage>
</organism>
<dbReference type="Proteomes" id="UP000297975">
    <property type="component" value="Unassembled WGS sequence"/>
</dbReference>
<evidence type="ECO:0000313" key="4">
    <source>
        <dbReference type="Proteomes" id="UP000297975"/>
    </source>
</evidence>
<evidence type="ECO:0000259" key="2">
    <source>
        <dbReference type="Pfam" id="PF14493"/>
    </source>
</evidence>
<dbReference type="OrthoDB" id="2354672at2"/>
<dbReference type="InterPro" id="IPR008308">
    <property type="entry name" value="YpbB-like"/>
</dbReference>
<dbReference type="Gene3D" id="1.10.10.1390">
    <property type="entry name" value="ATP-dependent DNA helicase RecQ"/>
    <property type="match status" value="1"/>
</dbReference>
<dbReference type="Gene3D" id="1.10.10.10">
    <property type="entry name" value="Winged helix-like DNA-binding domain superfamily/Winged helix DNA-binding domain"/>
    <property type="match status" value="1"/>
</dbReference>
<comment type="caution">
    <text evidence="3">The sequence shown here is derived from an EMBL/GenBank/DDBJ whole genome shotgun (WGS) entry which is preliminary data.</text>
</comment>
<sequence>MIYFYHILLNMLTRLAKQRTISSAYHILRGKKSSQTLQDIHLFQLQPLYGIYPDLKKSTYDNWIDQLISQQFLLNTDDTFSLDLEKVGEIRDISKSFNGLIYNNFDKEFLKALKLLAQTLSNISYGQFRFIPLIDDMNIQWKVKKIIRENESKQDWLINQFYQELFKCLDEVDEIQAEIFVMQLSGVNRIGYSRKQLAELYQVNKEDIQLTTMNITHSLITMINNNPNQFPLLHSLIPAHKFHSITVSAAKTLELIQQGYSLEKIEQVRQLKLSTIQDHVVEIANQVIEFDIQQFVSESIEKEIKECLARTSTRRLKQIKDELHPSISYFQIRLVLAKLNQNEASEIINEPY</sequence>
<reference evidence="3 4" key="1">
    <citation type="submission" date="2019-03" db="EMBL/GenBank/DDBJ databases">
        <authorList>
            <person name="He R.-H."/>
        </authorList>
    </citation>
    <scope>NUCLEOTIDE SEQUENCE [LARGE SCALE GENOMIC DNA]</scope>
    <source>
        <strain evidence="4">SH 714</strain>
    </source>
</reference>
<evidence type="ECO:0000313" key="3">
    <source>
        <dbReference type="EMBL" id="TFB23943.1"/>
    </source>
</evidence>
<dbReference type="InterPro" id="IPR018982">
    <property type="entry name" value="RQC_domain"/>
</dbReference>
<dbReference type="Pfam" id="PF14493">
    <property type="entry name" value="HTH_40"/>
    <property type="match status" value="1"/>
</dbReference>
<dbReference type="EMBL" id="SOPW01000003">
    <property type="protein sequence ID" value="TFB23943.1"/>
    <property type="molecule type" value="Genomic_DNA"/>
</dbReference>
<gene>
    <name evidence="3" type="ORF">E3U55_03775</name>
</gene>
<evidence type="ECO:0008006" key="5">
    <source>
        <dbReference type="Google" id="ProtNLM"/>
    </source>
</evidence>
<dbReference type="RefSeq" id="WP_134339003.1">
    <property type="nucleotide sequence ID" value="NZ_SOPW01000003.1"/>
</dbReference>
<dbReference type="GO" id="GO:0006260">
    <property type="term" value="P:DNA replication"/>
    <property type="evidence" value="ECO:0007669"/>
    <property type="project" value="InterPro"/>
</dbReference>
<keyword evidence="4" id="KW-1185">Reference proteome</keyword>
<accession>A0A4Y8ISN2</accession>
<name>A0A4Y8ISN2_9BACI</name>
<protein>
    <recommendedName>
        <fullName evidence="5">Helicase Helix-turn-helix domain-containing protein</fullName>
    </recommendedName>
</protein>
<dbReference type="AlphaFoldDB" id="A0A4Y8ISN2"/>
<feature type="domain" description="Helicase Helix-turn-helix" evidence="2">
    <location>
        <begin position="248"/>
        <end position="336"/>
    </location>
</feature>
<evidence type="ECO:0000259" key="1">
    <source>
        <dbReference type="Pfam" id="PF09382"/>
    </source>
</evidence>
<feature type="domain" description="RQC" evidence="1">
    <location>
        <begin position="8"/>
        <end position="81"/>
    </location>
</feature>
<dbReference type="InterPro" id="IPR036388">
    <property type="entry name" value="WH-like_DNA-bd_sf"/>
</dbReference>
<proteinExistence type="predicted"/>
<dbReference type="GO" id="GO:0006281">
    <property type="term" value="P:DNA repair"/>
    <property type="evidence" value="ECO:0007669"/>
    <property type="project" value="InterPro"/>
</dbReference>